<sequence length="142" mass="15208">MNLDKVAVSRKQISGEVPMVVAEITDGCMYSGLFGSLDSARMSAVIEKLTYECESRCINLVIIDLGNVDAIDSAIAGQIIRLGNILKLVGVSTIYCGISSILANTMVTTGVSIGDVRVERDLKSALTLSYRLSGYKLIKNAE</sequence>
<dbReference type="KEGG" id="shl:Shal_2653"/>
<dbReference type="eggNOG" id="COG1366">
    <property type="taxonomic scope" value="Bacteria"/>
</dbReference>
<dbReference type="CDD" id="cd07041">
    <property type="entry name" value="STAS_RsbR_RsbS_like"/>
    <property type="match status" value="1"/>
</dbReference>
<proteinExistence type="predicted"/>
<evidence type="ECO:0000313" key="3">
    <source>
        <dbReference type="Proteomes" id="UP000001317"/>
    </source>
</evidence>
<evidence type="ECO:0000313" key="2">
    <source>
        <dbReference type="EMBL" id="ABZ77207.1"/>
    </source>
</evidence>
<keyword evidence="3" id="KW-1185">Reference proteome</keyword>
<name>B0TL05_SHEHH</name>
<dbReference type="PROSITE" id="PS50801">
    <property type="entry name" value="STAS"/>
    <property type="match status" value="1"/>
</dbReference>
<dbReference type="InterPro" id="IPR036513">
    <property type="entry name" value="STAS_dom_sf"/>
</dbReference>
<organism evidence="2 3">
    <name type="scientific">Shewanella halifaxensis (strain HAW-EB4)</name>
    <dbReference type="NCBI Taxonomy" id="458817"/>
    <lineage>
        <taxon>Bacteria</taxon>
        <taxon>Pseudomonadati</taxon>
        <taxon>Pseudomonadota</taxon>
        <taxon>Gammaproteobacteria</taxon>
        <taxon>Alteromonadales</taxon>
        <taxon>Shewanellaceae</taxon>
        <taxon>Shewanella</taxon>
    </lineage>
</organism>
<dbReference type="Gene3D" id="3.30.750.24">
    <property type="entry name" value="STAS domain"/>
    <property type="match status" value="1"/>
</dbReference>
<dbReference type="PANTHER" id="PTHR33745">
    <property type="entry name" value="RSBT ANTAGONIST PROTEIN RSBS-RELATED"/>
    <property type="match status" value="1"/>
</dbReference>
<protein>
    <submittedName>
        <fullName evidence="2">Anti-sigma-factor antagonist</fullName>
    </submittedName>
</protein>
<dbReference type="Pfam" id="PF01740">
    <property type="entry name" value="STAS"/>
    <property type="match status" value="1"/>
</dbReference>
<dbReference type="SUPFAM" id="SSF52091">
    <property type="entry name" value="SpoIIaa-like"/>
    <property type="match status" value="1"/>
</dbReference>
<gene>
    <name evidence="2" type="ordered locus">Shal_2653</name>
</gene>
<dbReference type="OrthoDB" id="6400599at2"/>
<dbReference type="InterPro" id="IPR051932">
    <property type="entry name" value="Bact_StressResp_Reg"/>
</dbReference>
<dbReference type="HOGENOM" id="CLU_1814500_0_0_6"/>
<evidence type="ECO:0000259" key="1">
    <source>
        <dbReference type="PROSITE" id="PS50801"/>
    </source>
</evidence>
<reference evidence="2" key="1">
    <citation type="submission" date="2008-01" db="EMBL/GenBank/DDBJ databases">
        <title>Complete sequence of Shewanella halifaxensis HAW-EB4.</title>
        <authorList>
            <consortium name="US DOE Joint Genome Institute"/>
            <person name="Copeland A."/>
            <person name="Lucas S."/>
            <person name="Lapidus A."/>
            <person name="Glavina del Rio T."/>
            <person name="Dalin E."/>
            <person name="Tice H."/>
            <person name="Bruce D."/>
            <person name="Goodwin L."/>
            <person name="Pitluck S."/>
            <person name="Sims D."/>
            <person name="Brettin T."/>
            <person name="Detter J.C."/>
            <person name="Han C."/>
            <person name="Kuske C.R."/>
            <person name="Schmutz J."/>
            <person name="Larimer F."/>
            <person name="Land M."/>
            <person name="Hauser L."/>
            <person name="Kyrpides N."/>
            <person name="Kim E."/>
            <person name="Zhao J.-S."/>
            <person name="Richardson P."/>
        </authorList>
    </citation>
    <scope>NUCLEOTIDE SEQUENCE [LARGE SCALE GENOMIC DNA]</scope>
    <source>
        <strain evidence="2">HAW-EB4</strain>
    </source>
</reference>
<dbReference type="InterPro" id="IPR002645">
    <property type="entry name" value="STAS_dom"/>
</dbReference>
<dbReference type="Proteomes" id="UP000001317">
    <property type="component" value="Chromosome"/>
</dbReference>
<dbReference type="EMBL" id="CP000931">
    <property type="protein sequence ID" value="ABZ77207.1"/>
    <property type="molecule type" value="Genomic_DNA"/>
</dbReference>
<dbReference type="RefSeq" id="WP_012277735.1">
    <property type="nucleotide sequence ID" value="NC_010334.1"/>
</dbReference>
<accession>B0TL05</accession>
<feature type="domain" description="STAS" evidence="1">
    <location>
        <begin position="18"/>
        <end position="129"/>
    </location>
</feature>
<dbReference type="STRING" id="458817.Shal_2653"/>
<dbReference type="AlphaFoldDB" id="B0TL05"/>